<dbReference type="EMBL" id="JAQQWN010000006">
    <property type="protein sequence ID" value="KAK8081096.1"/>
    <property type="molecule type" value="Genomic_DNA"/>
</dbReference>
<sequence>MILVYLSKRRTRELPILKLRQHGQKDPTTQPSTTGRPAPYGKLYALVRTEPQAKAVKQYGAEPLLFDPYDEAAVRRGVVENQITVVFHLIDAFKSDSQVHMIKALAEVKKATGQTVHFLHTSGAKIFSNHAGAPHDRKLRDNDPDLYQTQKHQQAPHEVMQTPVNTNNTVIEECGLHGVKSYIFVPCIVYGKGEGFGNVISIQTVAIVKAAKALRRVYRTDEGRPTWPVCHVLDNTNLYLDILRRILAGGGDGEEGLGSGRNGYYLAASGSVAWDDLYAAMAAALAKRCDNVVDDTRVETADSAALEKMGQALGCPADFVAVHLGGKCTFTAKHGEEIGWKPAHKPEHILETAEDEVALILENLKQ</sequence>
<evidence type="ECO:0000313" key="1">
    <source>
        <dbReference type="EMBL" id="KAK8081096.1"/>
    </source>
</evidence>
<gene>
    <name evidence="1" type="ORF">PG997_008914</name>
</gene>
<dbReference type="SUPFAM" id="SSF51735">
    <property type="entry name" value="NAD(P)-binding Rossmann-fold domains"/>
    <property type="match status" value="1"/>
</dbReference>
<dbReference type="PANTHER" id="PTHR48079:SF6">
    <property type="entry name" value="NAD(P)-BINDING DOMAIN-CONTAINING PROTEIN-RELATED"/>
    <property type="match status" value="1"/>
</dbReference>
<reference evidence="1 2" key="1">
    <citation type="submission" date="2023-01" db="EMBL/GenBank/DDBJ databases">
        <title>Analysis of 21 Apiospora genomes using comparative genomics revels a genus with tremendous synthesis potential of carbohydrate active enzymes and secondary metabolites.</title>
        <authorList>
            <person name="Sorensen T."/>
        </authorList>
    </citation>
    <scope>NUCLEOTIDE SEQUENCE [LARGE SCALE GENOMIC DNA]</scope>
    <source>
        <strain evidence="1 2">CBS 114990</strain>
    </source>
</reference>
<accession>A0ABR1WF05</accession>
<organism evidence="1 2">
    <name type="scientific">Apiospora hydei</name>
    <dbReference type="NCBI Taxonomy" id="1337664"/>
    <lineage>
        <taxon>Eukaryota</taxon>
        <taxon>Fungi</taxon>
        <taxon>Dikarya</taxon>
        <taxon>Ascomycota</taxon>
        <taxon>Pezizomycotina</taxon>
        <taxon>Sordariomycetes</taxon>
        <taxon>Xylariomycetidae</taxon>
        <taxon>Amphisphaeriales</taxon>
        <taxon>Apiosporaceae</taxon>
        <taxon>Apiospora</taxon>
    </lineage>
</organism>
<dbReference type="InterPro" id="IPR036291">
    <property type="entry name" value="NAD(P)-bd_dom_sf"/>
</dbReference>
<dbReference type="GeneID" id="92046289"/>
<dbReference type="InterPro" id="IPR051783">
    <property type="entry name" value="NAD(P)-dependent_oxidoreduct"/>
</dbReference>
<dbReference type="RefSeq" id="XP_066668571.1">
    <property type="nucleotide sequence ID" value="XM_066813229.1"/>
</dbReference>
<dbReference type="PANTHER" id="PTHR48079">
    <property type="entry name" value="PROTEIN YEEZ"/>
    <property type="match status" value="1"/>
</dbReference>
<dbReference type="Gene3D" id="3.40.50.720">
    <property type="entry name" value="NAD(P)-binding Rossmann-like Domain"/>
    <property type="match status" value="1"/>
</dbReference>
<comment type="caution">
    <text evidence="1">The sequence shown here is derived from an EMBL/GenBank/DDBJ whole genome shotgun (WGS) entry which is preliminary data.</text>
</comment>
<evidence type="ECO:0008006" key="3">
    <source>
        <dbReference type="Google" id="ProtNLM"/>
    </source>
</evidence>
<name>A0ABR1WF05_9PEZI</name>
<keyword evidence="2" id="KW-1185">Reference proteome</keyword>
<protein>
    <recommendedName>
        <fullName evidence="3">NAD-dependent epimerase/dehydratase domain-containing protein</fullName>
    </recommendedName>
</protein>
<evidence type="ECO:0000313" key="2">
    <source>
        <dbReference type="Proteomes" id="UP001433268"/>
    </source>
</evidence>
<proteinExistence type="predicted"/>
<dbReference type="Proteomes" id="UP001433268">
    <property type="component" value="Unassembled WGS sequence"/>
</dbReference>